<protein>
    <recommendedName>
        <fullName evidence="6">Resolvase/invertase-type recombinase catalytic domain-containing protein</fullName>
    </recommendedName>
</protein>
<dbReference type="InterPro" id="IPR006118">
    <property type="entry name" value="Recombinase_CS"/>
</dbReference>
<evidence type="ECO:0000256" key="1">
    <source>
        <dbReference type="ARBA" id="ARBA00009913"/>
    </source>
</evidence>
<dbReference type="GO" id="GO:0000150">
    <property type="term" value="F:DNA strand exchange activity"/>
    <property type="evidence" value="ECO:0007669"/>
    <property type="project" value="InterPro"/>
</dbReference>
<keyword evidence="5" id="KW-1133">Transmembrane helix</keyword>
<dbReference type="InterPro" id="IPR050639">
    <property type="entry name" value="SSR_resolvase"/>
</dbReference>
<dbReference type="Pfam" id="PF02796">
    <property type="entry name" value="HTH_7"/>
    <property type="match status" value="1"/>
</dbReference>
<dbReference type="CDD" id="cd03768">
    <property type="entry name" value="SR_ResInv"/>
    <property type="match status" value="1"/>
</dbReference>
<evidence type="ECO:0000313" key="7">
    <source>
        <dbReference type="EMBL" id="GLC62621.1"/>
    </source>
</evidence>
<dbReference type="GO" id="GO:0015074">
    <property type="term" value="P:DNA integration"/>
    <property type="evidence" value="ECO:0007669"/>
    <property type="project" value="UniProtKB-KW"/>
</dbReference>
<evidence type="ECO:0000259" key="6">
    <source>
        <dbReference type="PROSITE" id="PS51736"/>
    </source>
</evidence>
<dbReference type="GO" id="GO:0003677">
    <property type="term" value="F:DNA binding"/>
    <property type="evidence" value="ECO:0007669"/>
    <property type="project" value="UniProtKB-KW"/>
</dbReference>
<keyword evidence="5" id="KW-0812">Transmembrane</keyword>
<keyword evidence="3" id="KW-0238">DNA-binding</keyword>
<dbReference type="CDD" id="cd00569">
    <property type="entry name" value="HTH_Hin_like"/>
    <property type="match status" value="1"/>
</dbReference>
<keyword evidence="4" id="KW-0233">DNA recombination</keyword>
<feature type="transmembrane region" description="Helical" evidence="5">
    <location>
        <begin position="111"/>
        <end position="132"/>
    </location>
</feature>
<name>A0A9W6C1N6_9CHLO</name>
<dbReference type="InterPro" id="IPR009057">
    <property type="entry name" value="Homeodomain-like_sf"/>
</dbReference>
<sequence>MTPVVDLVLLTAVIINLQAGGTASFFHGLAALYLGVSVAYGHKMVRWADGHFAYRFAHGPAPVKRYGPVYTRESWKDAARTGVAVAITAGILWLLIAIVADPRRTGALQGIFPILGIWFVLDLIWAISYTLWPKQQLSATKVFEEKQSGAKREGRTALADLIGYSRAGDTVVVSSMDRLARSVVDLNQIVGELVAKGVVVEFVHERVSFQPGDADPFAEFQLNIMASFAQLERAITRERQAEGIRAAKARGVYRGRARKLTAEQLAQASELIEIGVPKAQVARQLGIDRSTLYRSLARNP</sequence>
<feature type="transmembrane region" description="Helical" evidence="5">
    <location>
        <begin position="7"/>
        <end position="34"/>
    </location>
</feature>
<dbReference type="Gene3D" id="1.10.10.60">
    <property type="entry name" value="Homeodomain-like"/>
    <property type="match status" value="1"/>
</dbReference>
<dbReference type="SMART" id="SM00857">
    <property type="entry name" value="Resolvase"/>
    <property type="match status" value="1"/>
</dbReference>
<dbReference type="Pfam" id="PF00239">
    <property type="entry name" value="Resolvase"/>
    <property type="match status" value="1"/>
</dbReference>
<dbReference type="PROSITE" id="PS51736">
    <property type="entry name" value="RECOMBINASES_3"/>
    <property type="match status" value="1"/>
</dbReference>
<dbReference type="AlphaFoldDB" id="A0A9W6C1N6"/>
<evidence type="ECO:0000256" key="3">
    <source>
        <dbReference type="ARBA" id="ARBA00023125"/>
    </source>
</evidence>
<keyword evidence="2" id="KW-0229">DNA integration</keyword>
<evidence type="ECO:0000256" key="4">
    <source>
        <dbReference type="ARBA" id="ARBA00023172"/>
    </source>
</evidence>
<dbReference type="Gene3D" id="3.40.50.1390">
    <property type="entry name" value="Resolvase, N-terminal catalytic domain"/>
    <property type="match status" value="1"/>
</dbReference>
<dbReference type="SUPFAM" id="SSF53041">
    <property type="entry name" value="Resolvase-like"/>
    <property type="match status" value="1"/>
</dbReference>
<dbReference type="PANTHER" id="PTHR30461:SF26">
    <property type="entry name" value="RESOLVASE HOMOLOG YNEB"/>
    <property type="match status" value="1"/>
</dbReference>
<accession>A0A9W6C1N6</accession>
<evidence type="ECO:0000256" key="2">
    <source>
        <dbReference type="ARBA" id="ARBA00022908"/>
    </source>
</evidence>
<dbReference type="SUPFAM" id="SSF46689">
    <property type="entry name" value="Homeodomain-like"/>
    <property type="match status" value="1"/>
</dbReference>
<gene>
    <name evidence="7" type="primary">PLESTB003755</name>
    <name evidence="7" type="ORF">PLESTB_001920200</name>
</gene>
<comment type="caution">
    <text evidence="7">The sequence shown here is derived from an EMBL/GenBank/DDBJ whole genome shotgun (WGS) entry which is preliminary data.</text>
</comment>
<reference evidence="7 8" key="1">
    <citation type="journal article" date="2023" name="Commun. Biol.">
        <title>Reorganization of the ancestral sex-determining regions during the evolution of trioecy in Pleodorina starrii.</title>
        <authorList>
            <person name="Takahashi K."/>
            <person name="Suzuki S."/>
            <person name="Kawai-Toyooka H."/>
            <person name="Yamamoto K."/>
            <person name="Hamaji T."/>
            <person name="Ootsuki R."/>
            <person name="Yamaguchi H."/>
            <person name="Kawachi M."/>
            <person name="Higashiyama T."/>
            <person name="Nozaki H."/>
        </authorList>
    </citation>
    <scope>NUCLEOTIDE SEQUENCE [LARGE SCALE GENOMIC DNA]</scope>
    <source>
        <strain evidence="7 8">NIES-4479</strain>
    </source>
</reference>
<feature type="domain" description="Resolvase/invertase-type recombinase catalytic" evidence="6">
    <location>
        <begin position="97"/>
        <end position="251"/>
    </location>
</feature>
<organism evidence="7 8">
    <name type="scientific">Pleodorina starrii</name>
    <dbReference type="NCBI Taxonomy" id="330485"/>
    <lineage>
        <taxon>Eukaryota</taxon>
        <taxon>Viridiplantae</taxon>
        <taxon>Chlorophyta</taxon>
        <taxon>core chlorophytes</taxon>
        <taxon>Chlorophyceae</taxon>
        <taxon>CS clade</taxon>
        <taxon>Chlamydomonadales</taxon>
        <taxon>Volvocaceae</taxon>
        <taxon>Pleodorina</taxon>
    </lineage>
</organism>
<dbReference type="Proteomes" id="UP001165080">
    <property type="component" value="Unassembled WGS sequence"/>
</dbReference>
<dbReference type="InterPro" id="IPR006119">
    <property type="entry name" value="Resolv_N"/>
</dbReference>
<evidence type="ECO:0000256" key="5">
    <source>
        <dbReference type="SAM" id="Phobius"/>
    </source>
</evidence>
<keyword evidence="5" id="KW-0472">Membrane</keyword>
<keyword evidence="8" id="KW-1185">Reference proteome</keyword>
<dbReference type="EMBL" id="BRXU01000067">
    <property type="protein sequence ID" value="GLC62621.1"/>
    <property type="molecule type" value="Genomic_DNA"/>
</dbReference>
<dbReference type="InterPro" id="IPR006120">
    <property type="entry name" value="Resolvase_HTH_dom"/>
</dbReference>
<dbReference type="InterPro" id="IPR036162">
    <property type="entry name" value="Resolvase-like_N_sf"/>
</dbReference>
<dbReference type="PROSITE" id="PS00398">
    <property type="entry name" value="RECOMBINASES_2"/>
    <property type="match status" value="1"/>
</dbReference>
<feature type="transmembrane region" description="Helical" evidence="5">
    <location>
        <begin position="78"/>
        <end position="99"/>
    </location>
</feature>
<proteinExistence type="inferred from homology"/>
<evidence type="ECO:0000313" key="8">
    <source>
        <dbReference type="Proteomes" id="UP001165080"/>
    </source>
</evidence>
<comment type="similarity">
    <text evidence="1">Belongs to the site-specific recombinase resolvase family.</text>
</comment>
<dbReference type="PANTHER" id="PTHR30461">
    <property type="entry name" value="DNA-INVERTASE FROM LAMBDOID PROPHAGE"/>
    <property type="match status" value="1"/>
</dbReference>